<name>A0A3P7DM12_WUCBA</name>
<gene>
    <name evidence="4" type="ORF">WBA_LOCUS4317</name>
</gene>
<reference evidence="4 5" key="1">
    <citation type="submission" date="2018-11" db="EMBL/GenBank/DDBJ databases">
        <authorList>
            <consortium name="Pathogen Informatics"/>
        </authorList>
    </citation>
    <scope>NUCLEOTIDE SEQUENCE [LARGE SCALE GENOMIC DNA]</scope>
</reference>
<keyword evidence="5" id="KW-1185">Reference proteome</keyword>
<evidence type="ECO:0000259" key="3">
    <source>
        <dbReference type="PROSITE" id="PS51034"/>
    </source>
</evidence>
<dbReference type="Proteomes" id="UP000270924">
    <property type="component" value="Unassembled WGS sequence"/>
</dbReference>
<dbReference type="OrthoDB" id="5855881at2759"/>
<dbReference type="PANTHER" id="PTHR22907">
    <property type="entry name" value="GH04558P"/>
    <property type="match status" value="1"/>
</dbReference>
<dbReference type="PANTHER" id="PTHR22907:SF27">
    <property type="entry name" value="ZP DOMAIN-CONTAINING PROTEIN"/>
    <property type="match status" value="1"/>
</dbReference>
<protein>
    <recommendedName>
        <fullName evidence="3">ZP domain-containing protein</fullName>
    </recommendedName>
</protein>
<evidence type="ECO:0000313" key="5">
    <source>
        <dbReference type="Proteomes" id="UP000270924"/>
    </source>
</evidence>
<sequence>MSVPEVKCMEDRMKLTFYTAKPFTGRVFVKGMVDKDQCVNSFIGNRKLEVQYEIINGQCNMRRSRKHFYNNTLQNFNLKFHFGYCHT</sequence>
<dbReference type="OMA" id="REELYWI"/>
<dbReference type="GO" id="GO:0042302">
    <property type="term" value="F:structural constituent of cuticle"/>
    <property type="evidence" value="ECO:0007669"/>
    <property type="project" value="UniProtKB-KW"/>
</dbReference>
<dbReference type="AlphaFoldDB" id="A0A3P7DM12"/>
<dbReference type="InterPro" id="IPR001507">
    <property type="entry name" value="ZP_dom"/>
</dbReference>
<dbReference type="PROSITE" id="PS51034">
    <property type="entry name" value="ZP_2"/>
    <property type="match status" value="1"/>
</dbReference>
<organism evidence="4 5">
    <name type="scientific">Wuchereria bancrofti</name>
    <dbReference type="NCBI Taxonomy" id="6293"/>
    <lineage>
        <taxon>Eukaryota</taxon>
        <taxon>Metazoa</taxon>
        <taxon>Ecdysozoa</taxon>
        <taxon>Nematoda</taxon>
        <taxon>Chromadorea</taxon>
        <taxon>Rhabditida</taxon>
        <taxon>Spirurina</taxon>
        <taxon>Spiruromorpha</taxon>
        <taxon>Filarioidea</taxon>
        <taxon>Onchocercidae</taxon>
        <taxon>Wuchereria</taxon>
    </lineage>
</organism>
<dbReference type="Pfam" id="PF25057">
    <property type="entry name" value="CUT_N"/>
    <property type="match status" value="1"/>
</dbReference>
<keyword evidence="2" id="KW-0732">Signal</keyword>
<dbReference type="InterPro" id="IPR051962">
    <property type="entry name" value="Cuticlin"/>
</dbReference>
<evidence type="ECO:0000256" key="2">
    <source>
        <dbReference type="ARBA" id="ARBA00022729"/>
    </source>
</evidence>
<accession>A0A3P7DM12</accession>
<evidence type="ECO:0000313" key="4">
    <source>
        <dbReference type="EMBL" id="VDM10931.1"/>
    </source>
</evidence>
<dbReference type="EMBL" id="UYWW01001744">
    <property type="protein sequence ID" value="VDM10931.1"/>
    <property type="molecule type" value="Genomic_DNA"/>
</dbReference>
<dbReference type="InterPro" id="IPR056953">
    <property type="entry name" value="CUT_N"/>
</dbReference>
<feature type="domain" description="ZP" evidence="3">
    <location>
        <begin position="7"/>
        <end position="87"/>
    </location>
</feature>
<dbReference type="InParanoid" id="A0A3P7DM12"/>
<evidence type="ECO:0000256" key="1">
    <source>
        <dbReference type="ARBA" id="ARBA00022460"/>
    </source>
</evidence>
<proteinExistence type="predicted"/>
<keyword evidence="1" id="KW-0193">Cuticle</keyword>